<feature type="region of interest" description="Disordered" evidence="1">
    <location>
        <begin position="1"/>
        <end position="20"/>
    </location>
</feature>
<keyword evidence="4" id="KW-1185">Reference proteome</keyword>
<dbReference type="RefSeq" id="WP_139301258.1">
    <property type="nucleotide sequence ID" value="NZ_FSRL01000001.1"/>
</dbReference>
<dbReference type="AlphaFoldDB" id="A0A1N6FY53"/>
<dbReference type="OrthoDB" id="5491608at2"/>
<evidence type="ECO:0000259" key="2">
    <source>
        <dbReference type="Pfam" id="PF07143"/>
    </source>
</evidence>
<accession>A0A1N6FY53</accession>
<name>A0A1N6FY53_9RHOB</name>
<evidence type="ECO:0000256" key="1">
    <source>
        <dbReference type="SAM" id="MobiDB-lite"/>
    </source>
</evidence>
<feature type="compositionally biased region" description="Polar residues" evidence="1">
    <location>
        <begin position="1"/>
        <end position="11"/>
    </location>
</feature>
<dbReference type="Pfam" id="PF07143">
    <property type="entry name" value="CrtC"/>
    <property type="match status" value="1"/>
</dbReference>
<reference evidence="4" key="1">
    <citation type="submission" date="2016-11" db="EMBL/GenBank/DDBJ databases">
        <authorList>
            <person name="Varghese N."/>
            <person name="Submissions S."/>
        </authorList>
    </citation>
    <scope>NUCLEOTIDE SEQUENCE [LARGE SCALE GENOMIC DNA]</scope>
    <source>
        <strain evidence="4">DSM 29440</strain>
    </source>
</reference>
<sequence length="274" mass="31046">MTQTRLMNSPTDYEKFGVNPDRIEPWEDARRDDGRPGAFEWWYFDMLLDDGSAVVIIFHDKDAANPDQPMKPYVQIGVTLHSGEYLHENLEPDDGEITFSTEGCDIRMGPHSVAGDLKRYEIEISPVNGLGARLTLESMSSPWRPGTGYIGFGENDKDYFTWLCAVPRGRVHGQLTAKGETRDISGFGYHDHQWGTVPPLMIWNHWFWIRQAYDDYTILVFDLVANADHGYTRYPLVFVQDADGKIVFQGTGELGEVSFEVAVAFPGLILLFAK</sequence>
<dbReference type="STRING" id="1217970.SAMN05444002_2060"/>
<dbReference type="Proteomes" id="UP000184932">
    <property type="component" value="Unassembled WGS sequence"/>
</dbReference>
<gene>
    <name evidence="3" type="ORF">SAMN05444002_2060</name>
</gene>
<dbReference type="Gene3D" id="2.40.370.10">
    <property type="entry name" value="AttH-like domain"/>
    <property type="match status" value="1"/>
</dbReference>
<protein>
    <submittedName>
        <fullName evidence="3">Hydroxyneurosporene synthase (CrtC)</fullName>
    </submittedName>
</protein>
<feature type="domain" description="AttH" evidence="2">
    <location>
        <begin position="40"/>
        <end position="196"/>
    </location>
</feature>
<dbReference type="EMBL" id="FSRL01000001">
    <property type="protein sequence ID" value="SIO00286.1"/>
    <property type="molecule type" value="Genomic_DNA"/>
</dbReference>
<dbReference type="SUPFAM" id="SSF159245">
    <property type="entry name" value="AttH-like"/>
    <property type="match status" value="1"/>
</dbReference>
<organism evidence="3 4">
    <name type="scientific">Vannielia litorea</name>
    <dbReference type="NCBI Taxonomy" id="1217970"/>
    <lineage>
        <taxon>Bacteria</taxon>
        <taxon>Pseudomonadati</taxon>
        <taxon>Pseudomonadota</taxon>
        <taxon>Alphaproteobacteria</taxon>
        <taxon>Rhodobacterales</taxon>
        <taxon>Paracoccaceae</taxon>
        <taxon>Vannielia</taxon>
    </lineage>
</organism>
<evidence type="ECO:0000313" key="3">
    <source>
        <dbReference type="EMBL" id="SIO00286.1"/>
    </source>
</evidence>
<dbReference type="InterPro" id="IPR023374">
    <property type="entry name" value="AttH-like_dom_sf"/>
</dbReference>
<proteinExistence type="predicted"/>
<dbReference type="InterPro" id="IPR010791">
    <property type="entry name" value="AttH_dom"/>
</dbReference>
<evidence type="ECO:0000313" key="4">
    <source>
        <dbReference type="Proteomes" id="UP000184932"/>
    </source>
</evidence>